<dbReference type="Proteomes" id="UP000324629">
    <property type="component" value="Unassembled WGS sequence"/>
</dbReference>
<keyword evidence="1" id="KW-0812">Transmembrane</keyword>
<evidence type="ECO:0000256" key="1">
    <source>
        <dbReference type="SAM" id="Phobius"/>
    </source>
</evidence>
<protein>
    <submittedName>
        <fullName evidence="2">Uncharacterized protein</fullName>
    </submittedName>
</protein>
<comment type="caution">
    <text evidence="2">The sequence shown here is derived from an EMBL/GenBank/DDBJ whole genome shotgun (WGS) entry which is preliminary data.</text>
</comment>
<organism evidence="2 3">
    <name type="scientific">Paragonimus westermani</name>
    <dbReference type="NCBI Taxonomy" id="34504"/>
    <lineage>
        <taxon>Eukaryota</taxon>
        <taxon>Metazoa</taxon>
        <taxon>Spiralia</taxon>
        <taxon>Lophotrochozoa</taxon>
        <taxon>Platyhelminthes</taxon>
        <taxon>Trematoda</taxon>
        <taxon>Digenea</taxon>
        <taxon>Plagiorchiida</taxon>
        <taxon>Troglotremata</taxon>
        <taxon>Troglotrematidae</taxon>
        <taxon>Paragonimus</taxon>
    </lineage>
</organism>
<name>A0A5J4P237_9TREM</name>
<accession>A0A5J4P237</accession>
<evidence type="ECO:0000313" key="3">
    <source>
        <dbReference type="Proteomes" id="UP000324629"/>
    </source>
</evidence>
<keyword evidence="3" id="KW-1185">Reference proteome</keyword>
<keyword evidence="1" id="KW-0472">Membrane</keyword>
<dbReference type="AlphaFoldDB" id="A0A5J4P237"/>
<sequence>MLKLEHASDYSVKEGQLLSVGSNSSGHPVVPVLSSLFGLAAFCFTIGLPGKHLLVSITSSRVLTLSPSAIVTDYLS</sequence>
<proteinExistence type="predicted"/>
<dbReference type="EMBL" id="QNGE01000109">
    <property type="protein sequence ID" value="KAA3681877.1"/>
    <property type="molecule type" value="Genomic_DNA"/>
</dbReference>
<feature type="transmembrane region" description="Helical" evidence="1">
    <location>
        <begin position="29"/>
        <end position="48"/>
    </location>
</feature>
<evidence type="ECO:0000313" key="2">
    <source>
        <dbReference type="EMBL" id="KAA3681877.1"/>
    </source>
</evidence>
<keyword evidence="1" id="KW-1133">Transmembrane helix</keyword>
<gene>
    <name evidence="2" type="ORF">DEA37_0004948</name>
</gene>
<reference evidence="2 3" key="1">
    <citation type="journal article" date="2019" name="Gigascience">
        <title>Whole-genome sequence of the oriental lung fluke Paragonimus westermani.</title>
        <authorList>
            <person name="Oey H."/>
            <person name="Zakrzewski M."/>
            <person name="Narain K."/>
            <person name="Devi K.R."/>
            <person name="Agatsuma T."/>
            <person name="Nawaratna S."/>
            <person name="Gobert G.N."/>
            <person name="Jones M.K."/>
            <person name="Ragan M.A."/>
            <person name="McManus D.P."/>
            <person name="Krause L."/>
        </authorList>
    </citation>
    <scope>NUCLEOTIDE SEQUENCE [LARGE SCALE GENOMIC DNA]</scope>
    <source>
        <strain evidence="2 3">IND2009</strain>
    </source>
</reference>